<gene>
    <name evidence="2" type="ORF">EDM56_18095</name>
</gene>
<feature type="transmembrane region" description="Helical" evidence="1">
    <location>
        <begin position="42"/>
        <end position="67"/>
    </location>
</feature>
<feature type="transmembrane region" description="Helical" evidence="1">
    <location>
        <begin position="12"/>
        <end position="30"/>
    </location>
</feature>
<reference evidence="2 3" key="1">
    <citation type="submission" date="2018-10" db="EMBL/GenBank/DDBJ databases">
        <title>Phylogenomics of Brevibacillus.</title>
        <authorList>
            <person name="Dunlap C."/>
        </authorList>
    </citation>
    <scope>NUCLEOTIDE SEQUENCE [LARGE SCALE GENOMIC DNA]</scope>
    <source>
        <strain evidence="2 3">JCM 15716</strain>
    </source>
</reference>
<dbReference type="RefSeq" id="WP_122919324.1">
    <property type="nucleotide sequence ID" value="NZ_RHHQ01000013.1"/>
</dbReference>
<dbReference type="Proteomes" id="UP000271031">
    <property type="component" value="Unassembled WGS sequence"/>
</dbReference>
<evidence type="ECO:0000256" key="1">
    <source>
        <dbReference type="SAM" id="Phobius"/>
    </source>
</evidence>
<protein>
    <recommendedName>
        <fullName evidence="4">DUF4870 domain-containing protein</fullName>
    </recommendedName>
</protein>
<dbReference type="OrthoDB" id="7595353at2"/>
<dbReference type="AlphaFoldDB" id="A0A3M8DCW3"/>
<keyword evidence="1" id="KW-0472">Membrane</keyword>
<sequence>MEPDYQDIQANKVVAALAYVVFFIPMLVARESRFAMYHANQGLVLFLGALVVNFVGTLIPIIGWFIIVPIGNLLILVLAIIGIINAIQGLAKPLPLIGSIQLFNKW</sequence>
<keyword evidence="1" id="KW-1133">Transmembrane helix</keyword>
<evidence type="ECO:0008006" key="4">
    <source>
        <dbReference type="Google" id="ProtNLM"/>
    </source>
</evidence>
<evidence type="ECO:0000313" key="3">
    <source>
        <dbReference type="Proteomes" id="UP000271031"/>
    </source>
</evidence>
<comment type="caution">
    <text evidence="2">The sequence shown here is derived from an EMBL/GenBank/DDBJ whole genome shotgun (WGS) entry which is preliminary data.</text>
</comment>
<dbReference type="EMBL" id="RHHQ01000013">
    <property type="protein sequence ID" value="RNB85912.1"/>
    <property type="molecule type" value="Genomic_DNA"/>
</dbReference>
<organism evidence="2 3">
    <name type="scientific">Brevibacillus fluminis</name>
    <dbReference type="NCBI Taxonomy" id="511487"/>
    <lineage>
        <taxon>Bacteria</taxon>
        <taxon>Bacillati</taxon>
        <taxon>Bacillota</taxon>
        <taxon>Bacilli</taxon>
        <taxon>Bacillales</taxon>
        <taxon>Paenibacillaceae</taxon>
        <taxon>Brevibacillus</taxon>
    </lineage>
</organism>
<evidence type="ECO:0000313" key="2">
    <source>
        <dbReference type="EMBL" id="RNB85912.1"/>
    </source>
</evidence>
<feature type="transmembrane region" description="Helical" evidence="1">
    <location>
        <begin position="73"/>
        <end position="91"/>
    </location>
</feature>
<proteinExistence type="predicted"/>
<accession>A0A3M8DCW3</accession>
<keyword evidence="3" id="KW-1185">Reference proteome</keyword>
<keyword evidence="1" id="KW-0812">Transmembrane</keyword>
<name>A0A3M8DCW3_9BACL</name>